<evidence type="ECO:0000313" key="6">
    <source>
        <dbReference type="EMBL" id="SIN82623.1"/>
    </source>
</evidence>
<dbReference type="AlphaFoldDB" id="A0A1N6EHV9"/>
<keyword evidence="3" id="KW-0804">Transcription</keyword>
<feature type="transmembrane region" description="Helical" evidence="4">
    <location>
        <begin position="136"/>
        <end position="156"/>
    </location>
</feature>
<dbReference type="PROSITE" id="PS01124">
    <property type="entry name" value="HTH_ARAC_FAMILY_2"/>
    <property type="match status" value="1"/>
</dbReference>
<dbReference type="SUPFAM" id="SSF46689">
    <property type="entry name" value="Homeodomain-like"/>
    <property type="match status" value="1"/>
</dbReference>
<evidence type="ECO:0000313" key="7">
    <source>
        <dbReference type="Proteomes" id="UP000185003"/>
    </source>
</evidence>
<keyword evidence="2 6" id="KW-0238">DNA-binding</keyword>
<protein>
    <submittedName>
        <fullName evidence="6">AraC-type DNA-binding protein</fullName>
    </submittedName>
</protein>
<feature type="transmembrane region" description="Helical" evidence="4">
    <location>
        <begin position="208"/>
        <end position="228"/>
    </location>
</feature>
<dbReference type="InterPro" id="IPR018062">
    <property type="entry name" value="HTH_AraC-typ_CS"/>
</dbReference>
<evidence type="ECO:0000256" key="4">
    <source>
        <dbReference type="SAM" id="Phobius"/>
    </source>
</evidence>
<keyword evidence="4" id="KW-0812">Transmembrane</keyword>
<dbReference type="STRING" id="536979.SAMN04488055_1625"/>
<reference evidence="6 7" key="1">
    <citation type="submission" date="2016-11" db="EMBL/GenBank/DDBJ databases">
        <authorList>
            <person name="Jaros S."/>
            <person name="Januszkiewicz K."/>
            <person name="Wedrychowicz H."/>
        </authorList>
    </citation>
    <scope>NUCLEOTIDE SEQUENCE [LARGE SCALE GENOMIC DNA]</scope>
    <source>
        <strain evidence="6 7">DSM 24787</strain>
    </source>
</reference>
<feature type="domain" description="HTH araC/xylS-type" evidence="5">
    <location>
        <begin position="255"/>
        <end position="363"/>
    </location>
</feature>
<keyword evidence="4" id="KW-1133">Transmembrane helix</keyword>
<dbReference type="RefSeq" id="WP_074238755.1">
    <property type="nucleotide sequence ID" value="NZ_FSRA01000001.1"/>
</dbReference>
<proteinExistence type="predicted"/>
<evidence type="ECO:0000256" key="1">
    <source>
        <dbReference type="ARBA" id="ARBA00023015"/>
    </source>
</evidence>
<dbReference type="PROSITE" id="PS00041">
    <property type="entry name" value="HTH_ARAC_FAMILY_1"/>
    <property type="match status" value="1"/>
</dbReference>
<dbReference type="PANTHER" id="PTHR43280">
    <property type="entry name" value="ARAC-FAMILY TRANSCRIPTIONAL REGULATOR"/>
    <property type="match status" value="1"/>
</dbReference>
<keyword evidence="1" id="KW-0805">Transcription regulation</keyword>
<keyword evidence="4" id="KW-0472">Membrane</keyword>
<dbReference type="Gene3D" id="1.10.10.60">
    <property type="entry name" value="Homeodomain-like"/>
    <property type="match status" value="1"/>
</dbReference>
<feature type="transmembrane region" description="Helical" evidence="4">
    <location>
        <begin position="62"/>
        <end position="85"/>
    </location>
</feature>
<dbReference type="OrthoDB" id="5492415at2"/>
<dbReference type="GO" id="GO:0043565">
    <property type="term" value="F:sequence-specific DNA binding"/>
    <property type="evidence" value="ECO:0007669"/>
    <property type="project" value="InterPro"/>
</dbReference>
<dbReference type="Pfam" id="PF12833">
    <property type="entry name" value="HTH_18"/>
    <property type="match status" value="1"/>
</dbReference>
<evidence type="ECO:0000256" key="3">
    <source>
        <dbReference type="ARBA" id="ARBA00023163"/>
    </source>
</evidence>
<evidence type="ECO:0000256" key="2">
    <source>
        <dbReference type="ARBA" id="ARBA00023125"/>
    </source>
</evidence>
<gene>
    <name evidence="6" type="ORF">SAMN04488055_1625</name>
</gene>
<dbReference type="GO" id="GO:0003700">
    <property type="term" value="F:DNA-binding transcription factor activity"/>
    <property type="evidence" value="ECO:0007669"/>
    <property type="project" value="InterPro"/>
</dbReference>
<dbReference type="PANTHER" id="PTHR43280:SF29">
    <property type="entry name" value="ARAC-FAMILY TRANSCRIPTIONAL REGULATOR"/>
    <property type="match status" value="1"/>
</dbReference>
<accession>A0A1N6EHV9</accession>
<dbReference type="InterPro" id="IPR018060">
    <property type="entry name" value="HTH_AraC"/>
</dbReference>
<dbReference type="EMBL" id="FSRA01000001">
    <property type="protein sequence ID" value="SIN82623.1"/>
    <property type="molecule type" value="Genomic_DNA"/>
</dbReference>
<feature type="transmembrane region" description="Helical" evidence="4">
    <location>
        <begin position="177"/>
        <end position="202"/>
    </location>
</feature>
<feature type="transmembrane region" description="Helical" evidence="4">
    <location>
        <begin position="6"/>
        <end position="26"/>
    </location>
</feature>
<keyword evidence="7" id="KW-1185">Reference proteome</keyword>
<sequence>MKLDVFSLIVLLGALQALFFGLYLYFSPNDNKLQKRSLAFFILILSYNGFETLNWSSELFQFMYLFNLFPFVLIFGLGPSFYLYVRSFRTTVPVRNAWRYYMFVWAAFTIRASLLVIWILHVNGKQAILDPFLLDAWYGTILEPLSVIVFTVFYLMALREYRLLTRMPEEEKTVTRWLKLLLAVMGVFALLWICTVGLPFFMNIGAEKYYVIEIALVVFIYWIGYTSYHRTRVIYITQQKKTQSYFDNLSSEEVESCIKALQQAMEKDKLYLDPELTTASLAAHIGVHSKTLSAVLNQGLQKGFSEYVNTWRVEAVKQMILDPANRKMTITGIAYDCGFNSQPTFQRAFKAVTGQTPRDFMQNTIQIRN</sequence>
<evidence type="ECO:0000259" key="5">
    <source>
        <dbReference type="PROSITE" id="PS01124"/>
    </source>
</evidence>
<feature type="transmembrane region" description="Helical" evidence="4">
    <location>
        <begin position="97"/>
        <end position="121"/>
    </location>
</feature>
<dbReference type="InterPro" id="IPR009057">
    <property type="entry name" value="Homeodomain-like_sf"/>
</dbReference>
<dbReference type="SMART" id="SM00342">
    <property type="entry name" value="HTH_ARAC"/>
    <property type="match status" value="1"/>
</dbReference>
<organism evidence="6 7">
    <name type="scientific">Chitinophaga niabensis</name>
    <dbReference type="NCBI Taxonomy" id="536979"/>
    <lineage>
        <taxon>Bacteria</taxon>
        <taxon>Pseudomonadati</taxon>
        <taxon>Bacteroidota</taxon>
        <taxon>Chitinophagia</taxon>
        <taxon>Chitinophagales</taxon>
        <taxon>Chitinophagaceae</taxon>
        <taxon>Chitinophaga</taxon>
    </lineage>
</organism>
<dbReference type="Proteomes" id="UP000185003">
    <property type="component" value="Unassembled WGS sequence"/>
</dbReference>
<name>A0A1N6EHV9_9BACT</name>